<dbReference type="AlphaFoldDB" id="A0A135TGP8"/>
<evidence type="ECO:0000313" key="3">
    <source>
        <dbReference type="Proteomes" id="UP000070121"/>
    </source>
</evidence>
<proteinExistence type="predicted"/>
<comment type="caution">
    <text evidence="2">The sequence shown here is derived from an EMBL/GenBank/DDBJ whole genome shotgun (WGS) entry which is preliminary data.</text>
</comment>
<feature type="chain" id="PRO_5007803766" evidence="1">
    <location>
        <begin position="19"/>
        <end position="104"/>
    </location>
</feature>
<gene>
    <name evidence="2" type="ORF">CSAL01_03277</name>
</gene>
<dbReference type="OrthoDB" id="4835502at2759"/>
<dbReference type="InterPro" id="IPR036673">
    <property type="entry name" value="Cyanovirin-N_sf"/>
</dbReference>
<dbReference type="SUPFAM" id="SSF51322">
    <property type="entry name" value="Cyanovirin-N"/>
    <property type="match status" value="1"/>
</dbReference>
<organism evidence="2 3">
    <name type="scientific">Colletotrichum salicis</name>
    <dbReference type="NCBI Taxonomy" id="1209931"/>
    <lineage>
        <taxon>Eukaryota</taxon>
        <taxon>Fungi</taxon>
        <taxon>Dikarya</taxon>
        <taxon>Ascomycota</taxon>
        <taxon>Pezizomycotina</taxon>
        <taxon>Sordariomycetes</taxon>
        <taxon>Hypocreomycetidae</taxon>
        <taxon>Glomerellales</taxon>
        <taxon>Glomerellaceae</taxon>
        <taxon>Colletotrichum</taxon>
        <taxon>Colletotrichum acutatum species complex</taxon>
    </lineage>
</organism>
<reference evidence="2 3" key="1">
    <citation type="submission" date="2014-02" db="EMBL/GenBank/DDBJ databases">
        <title>The genome sequence of Colletotrichum salicis CBS 607.94.</title>
        <authorList>
            <person name="Baroncelli R."/>
            <person name="Thon M.R."/>
        </authorList>
    </citation>
    <scope>NUCLEOTIDE SEQUENCE [LARGE SCALE GENOMIC DNA]</scope>
    <source>
        <strain evidence="2 3">CBS 607.94</strain>
    </source>
</reference>
<evidence type="ECO:0000256" key="1">
    <source>
        <dbReference type="SAM" id="SignalP"/>
    </source>
</evidence>
<protein>
    <submittedName>
        <fullName evidence="2">Uncharacterized protein</fullName>
    </submittedName>
</protein>
<keyword evidence="1" id="KW-0732">Signal</keyword>
<keyword evidence="3" id="KW-1185">Reference proteome</keyword>
<accession>A0A135TGP8</accession>
<dbReference type="Gene3D" id="2.30.60.10">
    <property type="entry name" value="Cyanovirin-N"/>
    <property type="match status" value="1"/>
</dbReference>
<dbReference type="EMBL" id="JFFI01001983">
    <property type="protein sequence ID" value="KXH47302.1"/>
    <property type="molecule type" value="Genomic_DNA"/>
</dbReference>
<evidence type="ECO:0000313" key="2">
    <source>
        <dbReference type="EMBL" id="KXH47302.1"/>
    </source>
</evidence>
<feature type="signal peptide" evidence="1">
    <location>
        <begin position="1"/>
        <end position="18"/>
    </location>
</feature>
<name>A0A135TGP8_9PEZI</name>
<sequence>MIFLFFLTILTMASRIIAAPRESSTALDVIQTRAKKKIPANFKASCTDVRFFDPRDLVEEGDKRKDSTPYLVAKCGDGNGGQKCSWMPLTACFANAHGEIVYRR</sequence>
<dbReference type="Proteomes" id="UP000070121">
    <property type="component" value="Unassembled WGS sequence"/>
</dbReference>